<dbReference type="VEuPathDB" id="AmoebaDB:NF0070620"/>
<dbReference type="VEuPathDB" id="AmoebaDB:FDP41_013354"/>
<dbReference type="AlphaFoldDB" id="A0A6A5C2R1"/>
<gene>
    <name evidence="1" type="ORF">FDP41_013354</name>
</gene>
<proteinExistence type="predicted"/>
<reference evidence="1 2" key="1">
    <citation type="journal article" date="2019" name="Sci. Rep.">
        <title>Nanopore sequencing improves the draft genome of the human pathogenic amoeba Naegleria fowleri.</title>
        <authorList>
            <person name="Liechti N."/>
            <person name="Schurch N."/>
            <person name="Bruggmann R."/>
            <person name="Wittwer M."/>
        </authorList>
    </citation>
    <scope>NUCLEOTIDE SEQUENCE [LARGE SCALE GENOMIC DNA]</scope>
    <source>
        <strain evidence="1 2">ATCC 30894</strain>
    </source>
</reference>
<dbReference type="RefSeq" id="XP_044564853.1">
    <property type="nucleotide sequence ID" value="XM_044703975.1"/>
</dbReference>
<dbReference type="Proteomes" id="UP000444721">
    <property type="component" value="Unassembled WGS sequence"/>
</dbReference>
<keyword evidence="2" id="KW-1185">Reference proteome</keyword>
<protein>
    <submittedName>
        <fullName evidence="1">Uncharacterized protein</fullName>
    </submittedName>
</protein>
<evidence type="ECO:0000313" key="1">
    <source>
        <dbReference type="EMBL" id="KAF0980140.1"/>
    </source>
</evidence>
<dbReference type="EMBL" id="VFQX01000019">
    <property type="protein sequence ID" value="KAF0980140.1"/>
    <property type="molecule type" value="Genomic_DNA"/>
</dbReference>
<evidence type="ECO:0000313" key="2">
    <source>
        <dbReference type="Proteomes" id="UP000444721"/>
    </source>
</evidence>
<sequence>MEANNIRFFLSRLKFQDNPLSRTTFLLTAAAITLSFAGNSSASSKKSERVVAGKNAFDLLREVDSDIQDSVKKLSADDFKNREELINVVCSKQLPILQPACKSLFDRYYHSYKVGKSADLEEYKRVVLKK</sequence>
<dbReference type="GeneID" id="68120569"/>
<accession>A0A6A5C2R1</accession>
<organism evidence="1 2">
    <name type="scientific">Naegleria fowleri</name>
    <name type="common">Brain eating amoeba</name>
    <dbReference type="NCBI Taxonomy" id="5763"/>
    <lineage>
        <taxon>Eukaryota</taxon>
        <taxon>Discoba</taxon>
        <taxon>Heterolobosea</taxon>
        <taxon>Tetramitia</taxon>
        <taxon>Eutetramitia</taxon>
        <taxon>Vahlkampfiidae</taxon>
        <taxon>Naegleria</taxon>
    </lineage>
</organism>
<name>A0A6A5C2R1_NAEFO</name>
<comment type="caution">
    <text evidence="1">The sequence shown here is derived from an EMBL/GenBank/DDBJ whole genome shotgun (WGS) entry which is preliminary data.</text>
</comment>
<dbReference type="OrthoDB" id="10261283at2759"/>